<keyword evidence="3" id="KW-0813">Transport</keyword>
<sequence length="448" mass="47166">MADIHSNSAQPINPNEKLPHIKAAILGLQHLLAMYSGDVLIPLLVGAALHFNAAQMTYLVSVDIFMCGVATLLQLKRTPLTGIALPVVLGCAVEYVGPLAAIGTNSQLGIDVMYGSIIGAGIFILLVSGLFARLRWLFPPVVTGSLITLIGFTLIPVAFQNLGGGDVAAKSFGSTPNLITGFSTIALILIFSIWGRGFIQQIAILIGIIAGTLIAAAIGIVSLDPVGQASWFKLPELFYFGTPRFEWSSIVSMSLAALTTMIESIGVFFALGEIVGRDITSNDLKRGFRAEGIAAILGGLFNTFPYSTFSQNVGIVQLSGIKTKKPVYYSAFFLIILGLLPKIGAVATIIPSAVLGGAMVVMFGTVGIQGIKMLHKVDLDDNRNLLVAAVSIGLGLGVAIHPTLLQSLPTSVRTILGNGLVVGSLSAVILNLLFNYRSLIAAKHAEQK</sequence>
<protein>
    <submittedName>
        <fullName evidence="8">Purine permease</fullName>
    </submittedName>
</protein>
<dbReference type="GeneID" id="49611375"/>
<dbReference type="GO" id="GO:0005886">
    <property type="term" value="C:plasma membrane"/>
    <property type="evidence" value="ECO:0007669"/>
    <property type="project" value="UniProtKB-SubCell"/>
</dbReference>
<dbReference type="InterPro" id="IPR006042">
    <property type="entry name" value="Xan_ur_permease"/>
</dbReference>
<dbReference type="NCBIfam" id="TIGR00801">
    <property type="entry name" value="ncs2"/>
    <property type="match status" value="1"/>
</dbReference>
<dbReference type="NCBIfam" id="NF037981">
    <property type="entry name" value="NCS2_1"/>
    <property type="match status" value="1"/>
</dbReference>
<evidence type="ECO:0000256" key="1">
    <source>
        <dbReference type="ARBA" id="ARBA00004651"/>
    </source>
</evidence>
<dbReference type="Pfam" id="PF00860">
    <property type="entry name" value="Xan_ur_permease"/>
    <property type="match status" value="1"/>
</dbReference>
<comment type="subcellular location">
    <subcellularLocation>
        <location evidence="1">Cell membrane</location>
        <topology evidence="1">Multi-pass membrane protein</topology>
    </subcellularLocation>
</comment>
<evidence type="ECO:0000256" key="7">
    <source>
        <dbReference type="ARBA" id="ARBA00023136"/>
    </source>
</evidence>
<dbReference type="PANTHER" id="PTHR42810:SF4">
    <property type="entry name" value="URIC ACID TRANSPORTER UACT"/>
    <property type="match status" value="1"/>
</dbReference>
<keyword evidence="4" id="KW-1003">Cell membrane</keyword>
<keyword evidence="6" id="KW-1133">Transmembrane helix</keyword>
<dbReference type="PROSITE" id="PS01116">
    <property type="entry name" value="XANTH_URACIL_PERMASE"/>
    <property type="match status" value="1"/>
</dbReference>
<dbReference type="NCBIfam" id="TIGR03173">
    <property type="entry name" value="pbuX"/>
    <property type="match status" value="1"/>
</dbReference>
<evidence type="ECO:0000256" key="4">
    <source>
        <dbReference type="ARBA" id="ARBA00022475"/>
    </source>
</evidence>
<dbReference type="GO" id="GO:0042907">
    <property type="term" value="F:xanthine transmembrane transporter activity"/>
    <property type="evidence" value="ECO:0007669"/>
    <property type="project" value="TreeGrafter"/>
</dbReference>
<keyword evidence="7" id="KW-0472">Membrane</keyword>
<evidence type="ECO:0000313" key="9">
    <source>
        <dbReference type="Proteomes" id="UP000257607"/>
    </source>
</evidence>
<dbReference type="Proteomes" id="UP000257607">
    <property type="component" value="Chromosome"/>
</dbReference>
<dbReference type="EMBL" id="CP031003">
    <property type="protein sequence ID" value="AXN34869.1"/>
    <property type="molecule type" value="Genomic_DNA"/>
</dbReference>
<evidence type="ECO:0000256" key="3">
    <source>
        <dbReference type="ARBA" id="ARBA00022448"/>
    </source>
</evidence>
<evidence type="ECO:0000256" key="2">
    <source>
        <dbReference type="ARBA" id="ARBA00008821"/>
    </source>
</evidence>
<dbReference type="RefSeq" id="WP_056966041.1">
    <property type="nucleotide sequence ID" value="NZ_BJOQ01000010.1"/>
</dbReference>
<dbReference type="InterPro" id="IPR006043">
    <property type="entry name" value="NCS2"/>
</dbReference>
<evidence type="ECO:0000256" key="6">
    <source>
        <dbReference type="ARBA" id="ARBA00022989"/>
    </source>
</evidence>
<dbReference type="InterPro" id="IPR017588">
    <property type="entry name" value="UacT-like"/>
</dbReference>
<dbReference type="PANTHER" id="PTHR42810">
    <property type="entry name" value="PURINE PERMEASE C1399.01C-RELATED"/>
    <property type="match status" value="1"/>
</dbReference>
<organism evidence="8 9">
    <name type="scientific">Latilactobacillus curvatus</name>
    <name type="common">Lactobacillus curvatus</name>
    <dbReference type="NCBI Taxonomy" id="28038"/>
    <lineage>
        <taxon>Bacteria</taxon>
        <taxon>Bacillati</taxon>
        <taxon>Bacillota</taxon>
        <taxon>Bacilli</taxon>
        <taxon>Lactobacillales</taxon>
        <taxon>Lactobacillaceae</taxon>
        <taxon>Latilactobacillus</taxon>
    </lineage>
</organism>
<keyword evidence="5" id="KW-0812">Transmembrane</keyword>
<name>A0A385AB76_LATCU</name>
<dbReference type="AlphaFoldDB" id="A0A385AB76"/>
<gene>
    <name evidence="8" type="ORF">DT351_00070</name>
</gene>
<evidence type="ECO:0000256" key="5">
    <source>
        <dbReference type="ARBA" id="ARBA00022692"/>
    </source>
</evidence>
<accession>A0A385AB76</accession>
<proteinExistence type="inferred from homology"/>
<reference evidence="8 9" key="1">
    <citation type="submission" date="2018-07" db="EMBL/GenBank/DDBJ databases">
        <title>Lactobacillus curvatus genome sequence.</title>
        <authorList>
            <person name="Prechtl R."/>
        </authorList>
    </citation>
    <scope>NUCLEOTIDE SEQUENCE [LARGE SCALE GENOMIC DNA]</scope>
    <source>
        <strain evidence="8 9">TMW 1.1928</strain>
    </source>
</reference>
<comment type="similarity">
    <text evidence="2">Belongs to the nucleobase:cation symporter-2 (NCS2) (TC 2.A.40) family.</text>
</comment>
<evidence type="ECO:0000313" key="8">
    <source>
        <dbReference type="EMBL" id="AXN34869.1"/>
    </source>
</evidence>